<dbReference type="Pfam" id="PF00875">
    <property type="entry name" value="DNA_photolyase"/>
    <property type="match status" value="1"/>
</dbReference>
<evidence type="ECO:0000256" key="6">
    <source>
        <dbReference type="PIRSR" id="PIRSR602081-2"/>
    </source>
</evidence>
<dbReference type="GO" id="GO:0003904">
    <property type="term" value="F:deoxyribodipyrimidine photo-lyase activity"/>
    <property type="evidence" value="ECO:0007669"/>
    <property type="project" value="TreeGrafter"/>
</dbReference>
<reference evidence="9 10" key="1">
    <citation type="journal article" date="2019" name="Sci. Rep.">
        <title>Comparative genomics of chytrid fungi reveal insights into the obligate biotrophic and pathogenic lifestyle of Synchytrium endobioticum.</title>
        <authorList>
            <person name="van de Vossenberg B.T.L.H."/>
            <person name="Warris S."/>
            <person name="Nguyen H.D.T."/>
            <person name="van Gent-Pelzer M.P.E."/>
            <person name="Joly D.L."/>
            <person name="van de Geest H.C."/>
            <person name="Bonants P.J.M."/>
            <person name="Smith D.S."/>
            <person name="Levesque C.A."/>
            <person name="van der Lee T.A.J."/>
        </authorList>
    </citation>
    <scope>NUCLEOTIDE SEQUENCE [LARGE SCALE GENOMIC DNA]</scope>
    <source>
        <strain evidence="9 10">CBS 675.73</strain>
    </source>
</reference>
<proteinExistence type="inferred from homology"/>
<dbReference type="InterPro" id="IPR036155">
    <property type="entry name" value="Crypto/Photolyase_N_sf"/>
</dbReference>
<comment type="similarity">
    <text evidence="1 7">Belongs to the DNA photolyase class-1 family.</text>
</comment>
<comment type="function">
    <text evidence="7">May have a photoreceptor function.</text>
</comment>
<evidence type="ECO:0000259" key="8">
    <source>
        <dbReference type="PROSITE" id="PS51645"/>
    </source>
</evidence>
<dbReference type="NCBIfam" id="TIGR02765">
    <property type="entry name" value="crypto_DASH"/>
    <property type="match status" value="1"/>
</dbReference>
<organism evidence="9 10">
    <name type="scientific">Chytriomyces confervae</name>
    <dbReference type="NCBI Taxonomy" id="246404"/>
    <lineage>
        <taxon>Eukaryota</taxon>
        <taxon>Fungi</taxon>
        <taxon>Fungi incertae sedis</taxon>
        <taxon>Chytridiomycota</taxon>
        <taxon>Chytridiomycota incertae sedis</taxon>
        <taxon>Chytridiomycetes</taxon>
        <taxon>Chytridiales</taxon>
        <taxon>Chytriomycetaceae</taxon>
        <taxon>Chytriomyces</taxon>
    </lineage>
</organism>
<dbReference type="GO" id="GO:0000719">
    <property type="term" value="P:photoreactive repair"/>
    <property type="evidence" value="ECO:0007669"/>
    <property type="project" value="TreeGrafter"/>
</dbReference>
<dbReference type="SUPFAM" id="SSF52425">
    <property type="entry name" value="Cryptochrome/photolyase, N-terminal domain"/>
    <property type="match status" value="1"/>
</dbReference>
<dbReference type="InterPro" id="IPR002081">
    <property type="entry name" value="Cryptochrome/DNA_photolyase_1"/>
</dbReference>
<feature type="site" description="Electron transfer via tryptophanyl radical" evidence="6">
    <location>
        <position position="431"/>
    </location>
</feature>
<dbReference type="Gene3D" id="3.40.50.620">
    <property type="entry name" value="HUPs"/>
    <property type="match status" value="1"/>
</dbReference>
<dbReference type="PROSITE" id="PS51645">
    <property type="entry name" value="PHR_CRY_ALPHA_BETA"/>
    <property type="match status" value="1"/>
</dbReference>
<dbReference type="EMBL" id="QEAP01000298">
    <property type="protein sequence ID" value="TPX70061.1"/>
    <property type="molecule type" value="Genomic_DNA"/>
</dbReference>
<evidence type="ECO:0000256" key="2">
    <source>
        <dbReference type="ARBA" id="ARBA00022630"/>
    </source>
</evidence>
<protein>
    <recommendedName>
        <fullName evidence="7">Cryptochrome DASH</fullName>
    </recommendedName>
</protein>
<gene>
    <name evidence="9" type="ORF">CcCBS67573_g06678</name>
</gene>
<name>A0A507F1F7_9FUNG</name>
<comment type="caution">
    <text evidence="9">The sequence shown here is derived from an EMBL/GenBank/DDBJ whole genome shotgun (WGS) entry which is preliminary data.</text>
</comment>
<dbReference type="AlphaFoldDB" id="A0A507F1F7"/>
<keyword evidence="2 5" id="KW-0285">Flavoprotein</keyword>
<dbReference type="InterPro" id="IPR014729">
    <property type="entry name" value="Rossmann-like_a/b/a_fold"/>
</dbReference>
<dbReference type="Gene3D" id="1.25.40.80">
    <property type="match status" value="1"/>
</dbReference>
<dbReference type="SUPFAM" id="SSF48173">
    <property type="entry name" value="Cryptochrome/photolyase FAD-binding domain"/>
    <property type="match status" value="1"/>
</dbReference>
<dbReference type="InterPro" id="IPR036134">
    <property type="entry name" value="Crypto/Photolyase_FAD-like_sf"/>
</dbReference>
<dbReference type="GO" id="GO:0003684">
    <property type="term" value="F:damaged DNA binding"/>
    <property type="evidence" value="ECO:0007669"/>
    <property type="project" value="TreeGrafter"/>
</dbReference>
<keyword evidence="10" id="KW-1185">Reference proteome</keyword>
<feature type="site" description="Electron transfer via tryptophanyl radical" evidence="6">
    <location>
        <position position="454"/>
    </location>
</feature>
<sequence>MSIKKSAVVCVMQWNSLRASDQPVLQAALKLNSDYLVAMHVVDRQFVAAGSRASERRRAFYAASVRSLQTQLVQRGTGLVVLEESSSGSSNGLNEVRVSSVSSISSAPATASSAVNPSEDTANPSSAKSFSASAASLIAQKVALLSETCRVDAVCVEDQNTVHELHFVDALKKAMAKLNLKLIVTPNAQTLVKHNAIASKYLPDTFTQFRLTVEKSGNMYRELFQIPSKLPPLPPALEQAASQWHSSLSNETGASLEMDPRSAFPFAAGEKAALQRIQNYFTQTHAIKTYKGTRNELIGTQYSSKLSPFLAFGCVSASTVHNLLQQYEATHGGNESTYWLLFELLWRDYFQFIGKKYGSQLYHLRGITTSTERIESTWKYNPRKFEAWITGHTGIPFVDANMRELLQTGFMSNRGRQNVASFLVRDLNLPWTLGAKWFEKHLLDHEPCSNYGNWQYVAGVGNDPRSDRYFNVIKQGKDYDPEGAYVKLWCPELKNVPVSVIHCPWKMSFDEQKASEVALGVTYPLPIVEADAWKKHYAYSTKGKVGKANPSETVGRRPKRK</sequence>
<dbReference type="Proteomes" id="UP000320333">
    <property type="component" value="Unassembled WGS sequence"/>
</dbReference>
<feature type="domain" description="Photolyase/cryptochrome alpha/beta" evidence="8">
    <location>
        <begin position="7"/>
        <end position="191"/>
    </location>
</feature>
<feature type="site" description="Electron transfer via tryptophanyl radical" evidence="6">
    <location>
        <position position="378"/>
    </location>
</feature>
<keyword evidence="3 5" id="KW-0274">FAD</keyword>
<dbReference type="GO" id="GO:0071949">
    <property type="term" value="F:FAD binding"/>
    <property type="evidence" value="ECO:0007669"/>
    <property type="project" value="TreeGrafter"/>
</dbReference>
<dbReference type="Gene3D" id="1.10.579.10">
    <property type="entry name" value="DNA Cyclobutane Dipyrimidine Photolyase, subunit A, domain 3"/>
    <property type="match status" value="1"/>
</dbReference>
<comment type="cofactor">
    <cofactor evidence="5 7">
        <name>FAD</name>
        <dbReference type="ChEBI" id="CHEBI:57692"/>
    </cofactor>
    <text evidence="5 7">Binds 1 FAD per subunit.</text>
</comment>
<dbReference type="OrthoDB" id="435881at2759"/>
<dbReference type="STRING" id="246404.A0A507F1F7"/>
<dbReference type="PRINTS" id="PR00147">
    <property type="entry name" value="DNAPHOTLYASE"/>
</dbReference>
<feature type="binding site" evidence="5">
    <location>
        <begin position="303"/>
        <end position="307"/>
    </location>
    <ligand>
        <name>FAD</name>
        <dbReference type="ChEBI" id="CHEBI:57692"/>
    </ligand>
</feature>
<evidence type="ECO:0000313" key="9">
    <source>
        <dbReference type="EMBL" id="TPX70061.1"/>
    </source>
</evidence>
<dbReference type="InterPro" id="IPR005101">
    <property type="entry name" value="Cryptochr/Photolyase_FAD-bd"/>
</dbReference>
<evidence type="ECO:0000256" key="1">
    <source>
        <dbReference type="ARBA" id="ARBA00005862"/>
    </source>
</evidence>
<dbReference type="InterPro" id="IPR014133">
    <property type="entry name" value="Cry_DASH"/>
</dbReference>
<feature type="binding site" evidence="5">
    <location>
        <position position="290"/>
    </location>
    <ligand>
        <name>FAD</name>
        <dbReference type="ChEBI" id="CHEBI:57692"/>
    </ligand>
</feature>
<feature type="binding site" evidence="5">
    <location>
        <begin position="343"/>
        <end position="350"/>
    </location>
    <ligand>
        <name>FAD</name>
        <dbReference type="ChEBI" id="CHEBI:57692"/>
    </ligand>
</feature>
<dbReference type="PANTHER" id="PTHR11455">
    <property type="entry name" value="CRYPTOCHROME"/>
    <property type="match status" value="1"/>
</dbReference>
<keyword evidence="4 7" id="KW-0157">Chromophore</keyword>
<evidence type="ECO:0000313" key="10">
    <source>
        <dbReference type="Proteomes" id="UP000320333"/>
    </source>
</evidence>
<evidence type="ECO:0000256" key="5">
    <source>
        <dbReference type="PIRSR" id="PIRSR602081-1"/>
    </source>
</evidence>
<dbReference type="PANTHER" id="PTHR11455:SF22">
    <property type="entry name" value="CRYPTOCHROME DASH"/>
    <property type="match status" value="1"/>
</dbReference>
<dbReference type="Pfam" id="PF03441">
    <property type="entry name" value="FAD_binding_7"/>
    <property type="match status" value="1"/>
</dbReference>
<evidence type="ECO:0000256" key="3">
    <source>
        <dbReference type="ARBA" id="ARBA00022827"/>
    </source>
</evidence>
<comment type="cofactor">
    <cofactor evidence="7">
        <name>(6R)-5,10-methylene-5,6,7,8-tetrahydrofolate</name>
        <dbReference type="ChEBI" id="CHEBI:15636"/>
    </cofactor>
    <text evidence="7">Binds 1 5,10-methenyltetrahydrofolate (MTHF) per subunit.</text>
</comment>
<dbReference type="InterPro" id="IPR006050">
    <property type="entry name" value="DNA_photolyase_N"/>
</dbReference>
<evidence type="ECO:0000256" key="4">
    <source>
        <dbReference type="ARBA" id="ARBA00022991"/>
    </source>
</evidence>
<accession>A0A507F1F7</accession>
<evidence type="ECO:0000256" key="7">
    <source>
        <dbReference type="RuleBase" id="RU367151"/>
    </source>
</evidence>